<keyword evidence="3" id="KW-0539">Nucleus</keyword>
<proteinExistence type="inferred from homology"/>
<keyword evidence="6" id="KW-1185">Reference proteome</keyword>
<evidence type="ECO:0000256" key="4">
    <source>
        <dbReference type="SAM" id="MobiDB-lite"/>
    </source>
</evidence>
<evidence type="ECO:0000256" key="2">
    <source>
        <dbReference type="ARBA" id="ARBA00009937"/>
    </source>
</evidence>
<dbReference type="Pfam" id="PF15699">
    <property type="entry name" value="NPR1_interact"/>
    <property type="match status" value="1"/>
</dbReference>
<dbReference type="PANTHER" id="PTHR33669:SF4">
    <property type="entry name" value="NRR REPRESSOR HOMOLOG 2"/>
    <property type="match status" value="1"/>
</dbReference>
<reference evidence="5" key="1">
    <citation type="submission" date="2023-07" db="EMBL/GenBank/DDBJ databases">
        <title>A chromosome-level genome assembly of Lolium multiflorum.</title>
        <authorList>
            <person name="Chen Y."/>
            <person name="Copetti D."/>
            <person name="Kolliker R."/>
            <person name="Studer B."/>
        </authorList>
    </citation>
    <scope>NUCLEOTIDE SEQUENCE</scope>
    <source>
        <strain evidence="5">02402/16</strain>
        <tissue evidence="5">Leaf</tissue>
    </source>
</reference>
<dbReference type="EMBL" id="JAUUTY010000001">
    <property type="protein sequence ID" value="KAK1697155.1"/>
    <property type="molecule type" value="Genomic_DNA"/>
</dbReference>
<dbReference type="Proteomes" id="UP001231189">
    <property type="component" value="Unassembled WGS sequence"/>
</dbReference>
<feature type="compositionally biased region" description="Low complexity" evidence="4">
    <location>
        <begin position="43"/>
        <end position="59"/>
    </location>
</feature>
<dbReference type="GO" id="GO:0010112">
    <property type="term" value="P:regulation of systemic acquired resistance"/>
    <property type="evidence" value="ECO:0007669"/>
    <property type="project" value="InterPro"/>
</dbReference>
<evidence type="ECO:0000313" key="5">
    <source>
        <dbReference type="EMBL" id="KAK1697155.1"/>
    </source>
</evidence>
<name>A0AAD8U3W1_LOLMU</name>
<organism evidence="5 6">
    <name type="scientific">Lolium multiflorum</name>
    <name type="common">Italian ryegrass</name>
    <name type="synonym">Lolium perenne subsp. multiflorum</name>
    <dbReference type="NCBI Taxonomy" id="4521"/>
    <lineage>
        <taxon>Eukaryota</taxon>
        <taxon>Viridiplantae</taxon>
        <taxon>Streptophyta</taxon>
        <taxon>Embryophyta</taxon>
        <taxon>Tracheophyta</taxon>
        <taxon>Spermatophyta</taxon>
        <taxon>Magnoliopsida</taxon>
        <taxon>Liliopsida</taxon>
        <taxon>Poales</taxon>
        <taxon>Poaceae</taxon>
        <taxon>BOP clade</taxon>
        <taxon>Pooideae</taxon>
        <taxon>Poodae</taxon>
        <taxon>Poeae</taxon>
        <taxon>Poeae Chloroplast Group 2 (Poeae type)</taxon>
        <taxon>Loliodinae</taxon>
        <taxon>Loliinae</taxon>
        <taxon>Lolium</taxon>
    </lineage>
</organism>
<gene>
    <name evidence="5" type="ORF">QYE76_013852</name>
</gene>
<feature type="region of interest" description="Disordered" evidence="4">
    <location>
        <begin position="209"/>
        <end position="252"/>
    </location>
</feature>
<comment type="similarity">
    <text evidence="2">Belongs to the NPR1-interactor family.</text>
</comment>
<evidence type="ECO:0000313" key="6">
    <source>
        <dbReference type="Proteomes" id="UP001231189"/>
    </source>
</evidence>
<comment type="caution">
    <text evidence="5">The sequence shown here is derived from an EMBL/GenBank/DDBJ whole genome shotgun (WGS) entry which is preliminary data.</text>
</comment>
<dbReference type="GO" id="GO:0005634">
    <property type="term" value="C:nucleus"/>
    <property type="evidence" value="ECO:0007669"/>
    <property type="project" value="UniProtKB-SubCell"/>
</dbReference>
<comment type="subcellular location">
    <subcellularLocation>
        <location evidence="1">Nucleus</location>
    </subcellularLocation>
</comment>
<sequence length="252" mass="26685">MDSSNAKSTAAKAAASGAYADDAPTLQLVAASKPVPGKVEQLPAAAADPASASATTSTDIAESGGQEDEQVERFYALLANIRAMRAMYARGSGDAGASTDDTASEVCGAVRKRTRWAEQPWLPCFRMEDFEEAPDGSVSKKGRRDDEGAAASRRPGMETTEEAVEDGSDEAGRRGRRVVTPSSSRRKIATDPRHAVVWSAKDHGANFVDLAGPSELPAPKEKKANEDGSWSFGASINDGDDLDFSAFDSRRR</sequence>
<feature type="region of interest" description="Disordered" evidence="4">
    <location>
        <begin position="132"/>
        <end position="193"/>
    </location>
</feature>
<protein>
    <submittedName>
        <fullName evidence="5">Uncharacterized protein</fullName>
    </submittedName>
</protein>
<evidence type="ECO:0000256" key="1">
    <source>
        <dbReference type="ARBA" id="ARBA00004123"/>
    </source>
</evidence>
<dbReference type="PANTHER" id="PTHR33669">
    <property type="entry name" value="PROTEIN NEGATIVE REGULATOR OF RESISTANCE"/>
    <property type="match status" value="1"/>
</dbReference>
<dbReference type="InterPro" id="IPR031425">
    <property type="entry name" value="NPR1/NH1-interacting"/>
</dbReference>
<evidence type="ECO:0000256" key="3">
    <source>
        <dbReference type="ARBA" id="ARBA00023242"/>
    </source>
</evidence>
<feature type="region of interest" description="Disordered" evidence="4">
    <location>
        <begin position="40"/>
        <end position="68"/>
    </location>
</feature>
<feature type="compositionally biased region" description="Acidic residues" evidence="4">
    <location>
        <begin position="159"/>
        <end position="169"/>
    </location>
</feature>
<accession>A0AAD8U3W1</accession>
<dbReference type="AlphaFoldDB" id="A0AAD8U3W1"/>